<keyword evidence="2" id="KW-0227">DNA damage</keyword>
<dbReference type="InterPro" id="IPR036420">
    <property type="entry name" value="BRCT_dom_sf"/>
</dbReference>
<comment type="subcellular location">
    <subcellularLocation>
        <location evidence="1">Nucleus</location>
    </subcellularLocation>
</comment>
<evidence type="ECO:0000256" key="4">
    <source>
        <dbReference type="SAM" id="MobiDB-lite"/>
    </source>
</evidence>
<feature type="compositionally biased region" description="Low complexity" evidence="4">
    <location>
        <begin position="618"/>
        <end position="627"/>
    </location>
</feature>
<feature type="compositionally biased region" description="Low complexity" evidence="4">
    <location>
        <begin position="1"/>
        <end position="20"/>
    </location>
</feature>
<gene>
    <name evidence="6" type="ORF">HBR001_LOCUS1278</name>
</gene>
<dbReference type="Gene3D" id="3.40.50.10190">
    <property type="entry name" value="BRCT domain"/>
    <property type="match status" value="2"/>
</dbReference>
<dbReference type="CDD" id="cd17745">
    <property type="entry name" value="BRCT_p53bp1_rpt1"/>
    <property type="match status" value="1"/>
</dbReference>
<comment type="caution">
    <text evidence="6">The sequence shown here is derived from an EMBL/GenBank/DDBJ whole genome shotgun (WGS) entry which is preliminary data.</text>
</comment>
<feature type="region of interest" description="Disordered" evidence="4">
    <location>
        <begin position="1"/>
        <end position="44"/>
    </location>
</feature>
<evidence type="ECO:0000313" key="7">
    <source>
        <dbReference type="Proteomes" id="UP001162031"/>
    </source>
</evidence>
<dbReference type="SMART" id="SM00292">
    <property type="entry name" value="BRCT"/>
    <property type="match status" value="1"/>
</dbReference>
<dbReference type="SUPFAM" id="SSF52113">
    <property type="entry name" value="BRCT domain"/>
    <property type="match status" value="2"/>
</dbReference>
<feature type="compositionally biased region" description="Polar residues" evidence="4">
    <location>
        <begin position="513"/>
        <end position="531"/>
    </location>
</feature>
<dbReference type="Proteomes" id="UP001162031">
    <property type="component" value="Unassembled WGS sequence"/>
</dbReference>
<dbReference type="CDD" id="cd17724">
    <property type="entry name" value="BRCT_p53bp1_rpt2"/>
    <property type="match status" value="1"/>
</dbReference>
<dbReference type="GO" id="GO:0042393">
    <property type="term" value="F:histone binding"/>
    <property type="evidence" value="ECO:0007669"/>
    <property type="project" value="TreeGrafter"/>
</dbReference>
<reference evidence="6" key="1">
    <citation type="submission" date="2022-12" db="EMBL/GenBank/DDBJ databases">
        <authorList>
            <person name="Webb A."/>
        </authorList>
    </citation>
    <scope>NUCLEOTIDE SEQUENCE</scope>
    <source>
        <strain evidence="6">Hp1</strain>
    </source>
</reference>
<feature type="region of interest" description="Disordered" evidence="4">
    <location>
        <begin position="577"/>
        <end position="641"/>
    </location>
</feature>
<feature type="compositionally biased region" description="Polar residues" evidence="4">
    <location>
        <begin position="26"/>
        <end position="44"/>
    </location>
</feature>
<feature type="region of interest" description="Disordered" evidence="4">
    <location>
        <begin position="513"/>
        <end position="533"/>
    </location>
</feature>
<name>A0AAV0T8B4_HYABA</name>
<dbReference type="PROSITE" id="PS50172">
    <property type="entry name" value="BRCT"/>
    <property type="match status" value="2"/>
</dbReference>
<feature type="domain" description="BRCT" evidence="5">
    <location>
        <begin position="763"/>
        <end position="864"/>
    </location>
</feature>
<dbReference type="InterPro" id="IPR047250">
    <property type="entry name" value="BRCT_p53bp1-like_rpt2"/>
</dbReference>
<accession>A0AAV0T8B4</accession>
<proteinExistence type="predicted"/>
<feature type="domain" description="BRCT" evidence="5">
    <location>
        <begin position="660"/>
        <end position="746"/>
    </location>
</feature>
<evidence type="ECO:0000256" key="1">
    <source>
        <dbReference type="ARBA" id="ARBA00004123"/>
    </source>
</evidence>
<sequence>MDGVSTSWASASSPSAGVASDLSFVQPKSPSQHPSESFVESQQCSADPNAFLGYHVSPNTDNIAATGRTNTAAAQKQDKCSLKLVLDMDVAANDDATRDDGSCRRVRRSSSVDALSDDLFAADTQVDEDVVSVSVLVAAGEQKVQSGGRRDDELLACTKDQRWVSSPVMSTEIARQTQNQNVAEGCERVPGQQLEQQSREKEQQCVVDDAIQVCSRYSDPLSSRKTFQTALASNDAVVRQSGENTVAAGSLEETEESVVARGSFREADGDDEMDCTQPLEEAYVDAEETRNHAACSNVETEVHTLSRPAALLDGAEFAFHEKVLPEKTSGERREATDCARSQERLANIIVPDQLTGQRSVESKVTSRVGVQAMLLERSTPVVSFGQSEPSDVSVVVGGAWGTVELESKVLENEGDEDECMPTQPSSIQTGDDSVSERGFASPQDVEEIDEPVTREHIAGTDHHAKAIRSLQFSGSMPSSQEGEHHLSASLCGEGTLVAERLEVLSGSDKPRIFQSSASPIYQPASTPTPTDEVTAPDVAVASQASSNGMSSSTSDLSSGMEKLECLVQVVDHSSQNTFTPVMKKRKRGISSSPGNGPLTENGRSDPRTPQSLARRCTRSTQSTPSSTPKARTRTRVLSPVPSQRVYASRSRTLFKYKFEFCLTGFVKSGEENLKELIEGHGGRIPERYQDVLFKGNLRAVVIATPVSWRKRKFMQAVACGIPVVHTDWIKDCIEKGCVIPFDGYQVPTGYSVTTRKFECLPPRHLYIFEGYNFGIASDVAQLSKSEAKDKMNLIAFILKACGAKAVYENLTAKDTSDIDVVLCDEYTPTCRYYKKTKGVPVKGFQWVTECVILQRLVDPRKPFFEPLRVGRGELFAASTEIGDSDNTTLKLYTGELVLADIACSTADHYLLFSVCEILSIYVIDCSDVDSQSRRKDCNEGRIMLRVGMLKREPYDPELSKTPVKVLDISSSQVKRRVVAISKEHYSQLKYKDESIFYLENGGSPTSSPCRSTSS</sequence>
<dbReference type="InterPro" id="IPR001357">
    <property type="entry name" value="BRCT_dom"/>
</dbReference>
<organism evidence="6 7">
    <name type="scientific">Hyaloperonospora brassicae</name>
    <name type="common">Brassica downy mildew</name>
    <name type="synonym">Peronospora brassicae</name>
    <dbReference type="NCBI Taxonomy" id="162125"/>
    <lineage>
        <taxon>Eukaryota</taxon>
        <taxon>Sar</taxon>
        <taxon>Stramenopiles</taxon>
        <taxon>Oomycota</taxon>
        <taxon>Peronosporomycetes</taxon>
        <taxon>Peronosporales</taxon>
        <taxon>Peronosporaceae</taxon>
        <taxon>Hyaloperonospora</taxon>
    </lineage>
</organism>
<dbReference type="AlphaFoldDB" id="A0AAV0T8B4"/>
<dbReference type="EMBL" id="CANTFL010000136">
    <property type="protein sequence ID" value="CAI5714627.1"/>
    <property type="molecule type" value="Genomic_DNA"/>
</dbReference>
<dbReference type="GO" id="GO:0000077">
    <property type="term" value="P:DNA damage checkpoint signaling"/>
    <property type="evidence" value="ECO:0007669"/>
    <property type="project" value="TreeGrafter"/>
</dbReference>
<evidence type="ECO:0000313" key="6">
    <source>
        <dbReference type="EMBL" id="CAI5714627.1"/>
    </source>
</evidence>
<feature type="region of interest" description="Disordered" evidence="4">
    <location>
        <begin position="411"/>
        <end position="449"/>
    </location>
</feature>
<dbReference type="GO" id="GO:0045944">
    <property type="term" value="P:positive regulation of transcription by RNA polymerase II"/>
    <property type="evidence" value="ECO:0007669"/>
    <property type="project" value="TreeGrafter"/>
</dbReference>
<keyword evidence="7" id="KW-1185">Reference proteome</keyword>
<feature type="compositionally biased region" description="Polar residues" evidence="4">
    <location>
        <begin position="422"/>
        <end position="432"/>
    </location>
</feature>
<dbReference type="PANTHER" id="PTHR15321:SF3">
    <property type="entry name" value="TP53-BINDING PROTEIN 1"/>
    <property type="match status" value="1"/>
</dbReference>
<evidence type="ECO:0000256" key="3">
    <source>
        <dbReference type="ARBA" id="ARBA00023242"/>
    </source>
</evidence>
<dbReference type="GO" id="GO:0005634">
    <property type="term" value="C:nucleus"/>
    <property type="evidence" value="ECO:0007669"/>
    <property type="project" value="UniProtKB-SubCell"/>
</dbReference>
<protein>
    <recommendedName>
        <fullName evidence="5">BRCT domain-containing protein</fullName>
    </recommendedName>
</protein>
<dbReference type="InterPro" id="IPR047249">
    <property type="entry name" value="BRCT_p53bp1-like_rpt1"/>
</dbReference>
<evidence type="ECO:0000259" key="5">
    <source>
        <dbReference type="PROSITE" id="PS50172"/>
    </source>
</evidence>
<dbReference type="InterPro" id="IPR047252">
    <property type="entry name" value="TP53BP1-like"/>
</dbReference>
<evidence type="ECO:0000256" key="2">
    <source>
        <dbReference type="ARBA" id="ARBA00022763"/>
    </source>
</evidence>
<keyword evidence="3" id="KW-0539">Nucleus</keyword>
<dbReference type="PANTHER" id="PTHR15321">
    <property type="entry name" value="TUMOR SUPPRESSOR P53-BINDING PROTEIN 1"/>
    <property type="match status" value="1"/>
</dbReference>
<dbReference type="Pfam" id="PF16589">
    <property type="entry name" value="BRCT_2"/>
    <property type="match status" value="1"/>
</dbReference>